<comment type="similarity">
    <text evidence="9">Belongs to the radical SAM superfamily. Lipoyl synthase family.</text>
</comment>
<feature type="binding site" evidence="9">
    <location>
        <position position="118"/>
    </location>
    <ligand>
        <name>[4Fe-4S] cluster</name>
        <dbReference type="ChEBI" id="CHEBI:49883"/>
        <label>2</label>
        <note>4Fe-4S-S-AdoMet</note>
    </ligand>
</feature>
<keyword evidence="3 9" id="KW-0808">Transferase</keyword>
<feature type="domain" description="Radical SAM core" evidence="10">
    <location>
        <begin position="97"/>
        <end position="313"/>
    </location>
</feature>
<keyword evidence="2 9" id="KW-0963">Cytoplasm</keyword>
<dbReference type="GO" id="GO:0009249">
    <property type="term" value="P:protein lipoylation"/>
    <property type="evidence" value="ECO:0007669"/>
    <property type="project" value="UniProtKB-UniRule"/>
</dbReference>
<feature type="binding site" evidence="9">
    <location>
        <position position="85"/>
    </location>
    <ligand>
        <name>[4Fe-4S] cluster</name>
        <dbReference type="ChEBI" id="CHEBI:49883"/>
        <label>1</label>
    </ligand>
</feature>
<reference evidence="11 12" key="1">
    <citation type="submission" date="2018-10" db="EMBL/GenBank/DDBJ databases">
        <title>Comparative functional genomics of the obligate endosymbiont Buchnera aphidicola.</title>
        <authorList>
            <person name="Chong R.A."/>
        </authorList>
    </citation>
    <scope>NUCLEOTIDE SEQUENCE [LARGE SCALE GENOMIC DNA]</scope>
    <source>
        <strain evidence="11 12">Ska</strain>
    </source>
</reference>
<dbReference type="InterPro" id="IPR058240">
    <property type="entry name" value="rSAM_sf"/>
</dbReference>
<dbReference type="EC" id="2.8.1.8" evidence="9"/>
<comment type="pathway">
    <text evidence="9">Protein modification; protein lipoylation via endogenous pathway; protein N(6)-(lipoyl)lysine from octanoyl-[acyl-carrier-protein]: step 2/2.</text>
</comment>
<protein>
    <recommendedName>
        <fullName evidence="9">Lipoyl synthase</fullName>
        <ecNumber evidence="9">2.8.1.8</ecNumber>
    </recommendedName>
    <alternativeName>
        <fullName evidence="9">Lip-syn</fullName>
        <shortName evidence="9">LS</shortName>
    </alternativeName>
    <alternativeName>
        <fullName evidence="9">Lipoate synthase</fullName>
    </alternativeName>
    <alternativeName>
        <fullName evidence="9">Lipoic acid synthase</fullName>
    </alternativeName>
    <alternativeName>
        <fullName evidence="9">Sulfur insertion protein LipA</fullName>
    </alternativeName>
</protein>
<dbReference type="Pfam" id="PF16881">
    <property type="entry name" value="LIAS_N"/>
    <property type="match status" value="1"/>
</dbReference>
<keyword evidence="6 9" id="KW-0408">Iron</keyword>
<dbReference type="GO" id="GO:0016992">
    <property type="term" value="F:lipoate synthase activity"/>
    <property type="evidence" value="ECO:0007669"/>
    <property type="project" value="UniProtKB-UniRule"/>
</dbReference>
<feature type="binding site" evidence="9">
    <location>
        <position position="96"/>
    </location>
    <ligand>
        <name>[4Fe-4S] cluster</name>
        <dbReference type="ChEBI" id="CHEBI:49883"/>
        <label>1</label>
    </ligand>
</feature>
<dbReference type="OrthoDB" id="9787898at2"/>
<dbReference type="InterPro" id="IPR007197">
    <property type="entry name" value="rSAM"/>
</dbReference>
<evidence type="ECO:0000313" key="12">
    <source>
        <dbReference type="Proteomes" id="UP000298685"/>
    </source>
</evidence>
<feature type="binding site" evidence="9">
    <location>
        <position position="111"/>
    </location>
    <ligand>
        <name>[4Fe-4S] cluster</name>
        <dbReference type="ChEBI" id="CHEBI:49883"/>
        <label>2</label>
        <note>4Fe-4S-S-AdoMet</note>
    </ligand>
</feature>
<keyword evidence="1 9" id="KW-0004">4Fe-4S</keyword>
<accession>A0A4D6Y9X9</accession>
<feature type="binding site" evidence="9">
    <location>
        <position position="90"/>
    </location>
    <ligand>
        <name>[4Fe-4S] cluster</name>
        <dbReference type="ChEBI" id="CHEBI:49883"/>
        <label>1</label>
    </ligand>
</feature>
<dbReference type="Proteomes" id="UP000298685">
    <property type="component" value="Chromosome"/>
</dbReference>
<evidence type="ECO:0000256" key="1">
    <source>
        <dbReference type="ARBA" id="ARBA00022485"/>
    </source>
</evidence>
<evidence type="ECO:0000256" key="8">
    <source>
        <dbReference type="ARBA" id="ARBA00047326"/>
    </source>
</evidence>
<evidence type="ECO:0000256" key="4">
    <source>
        <dbReference type="ARBA" id="ARBA00022691"/>
    </source>
</evidence>
<evidence type="ECO:0000259" key="10">
    <source>
        <dbReference type="PROSITE" id="PS51918"/>
    </source>
</evidence>
<dbReference type="NCBIfam" id="NF004019">
    <property type="entry name" value="PRK05481.1"/>
    <property type="match status" value="1"/>
</dbReference>
<evidence type="ECO:0000256" key="5">
    <source>
        <dbReference type="ARBA" id="ARBA00022723"/>
    </source>
</evidence>
<evidence type="ECO:0000256" key="3">
    <source>
        <dbReference type="ARBA" id="ARBA00022679"/>
    </source>
</evidence>
<dbReference type="InterPro" id="IPR006638">
    <property type="entry name" value="Elp3/MiaA/NifB-like_rSAM"/>
</dbReference>
<gene>
    <name evidence="9 11" type="primary">lipA</name>
    <name evidence="11" type="ORF">D9V78_00945</name>
</gene>
<proteinExistence type="inferred from homology"/>
<comment type="subcellular location">
    <subcellularLocation>
        <location evidence="9">Cytoplasm</location>
    </subcellularLocation>
</comment>
<feature type="binding site" evidence="9">
    <location>
        <position position="115"/>
    </location>
    <ligand>
        <name>[4Fe-4S] cluster</name>
        <dbReference type="ChEBI" id="CHEBI:49883"/>
        <label>2</label>
        <note>4Fe-4S-S-AdoMet</note>
    </ligand>
</feature>
<dbReference type="SUPFAM" id="SSF102114">
    <property type="entry name" value="Radical SAM enzymes"/>
    <property type="match status" value="1"/>
</dbReference>
<dbReference type="AlphaFoldDB" id="A0A4D6Y9X9"/>
<evidence type="ECO:0000256" key="2">
    <source>
        <dbReference type="ARBA" id="ARBA00022490"/>
    </source>
</evidence>
<evidence type="ECO:0000256" key="6">
    <source>
        <dbReference type="ARBA" id="ARBA00023004"/>
    </source>
</evidence>
<dbReference type="HAMAP" id="MF_00206">
    <property type="entry name" value="Lipoyl_synth"/>
    <property type="match status" value="1"/>
</dbReference>
<feature type="binding site" evidence="9">
    <location>
        <position position="324"/>
    </location>
    <ligand>
        <name>[4Fe-4S] cluster</name>
        <dbReference type="ChEBI" id="CHEBI:49883"/>
        <label>1</label>
    </ligand>
</feature>
<comment type="function">
    <text evidence="9">Catalyzes the radical-mediated insertion of two sulfur atoms into the C-6 and C-8 positions of the octanoyl moiety bound to the lipoyl domains of lipoate-dependent enzymes, thereby converting the octanoylated domains into lipoylated derivatives.</text>
</comment>
<comment type="cofactor">
    <cofactor evidence="9">
        <name>[4Fe-4S] cluster</name>
        <dbReference type="ChEBI" id="CHEBI:49883"/>
    </cofactor>
    <text evidence="9">Binds 2 [4Fe-4S] clusters per subunit. One cluster is coordinated with 3 cysteines and an exchangeable S-adenosyl-L-methionine.</text>
</comment>
<evidence type="ECO:0000313" key="11">
    <source>
        <dbReference type="EMBL" id="QCI25982.1"/>
    </source>
</evidence>
<dbReference type="FunFam" id="3.20.20.70:FF:000040">
    <property type="entry name" value="Lipoyl synthase"/>
    <property type="match status" value="1"/>
</dbReference>
<dbReference type="GO" id="GO:0051539">
    <property type="term" value="F:4 iron, 4 sulfur cluster binding"/>
    <property type="evidence" value="ECO:0007669"/>
    <property type="project" value="UniProtKB-UniRule"/>
</dbReference>
<dbReference type="NCBIfam" id="TIGR00510">
    <property type="entry name" value="lipA"/>
    <property type="match status" value="1"/>
</dbReference>
<dbReference type="Pfam" id="PF04055">
    <property type="entry name" value="Radical_SAM"/>
    <property type="match status" value="1"/>
</dbReference>
<keyword evidence="4 9" id="KW-0949">S-adenosyl-L-methionine</keyword>
<evidence type="ECO:0000256" key="7">
    <source>
        <dbReference type="ARBA" id="ARBA00023014"/>
    </source>
</evidence>
<dbReference type="SFLD" id="SFLDS00029">
    <property type="entry name" value="Radical_SAM"/>
    <property type="match status" value="1"/>
</dbReference>
<dbReference type="SFLD" id="SFLDG01058">
    <property type="entry name" value="lipoyl_synthase_like"/>
    <property type="match status" value="1"/>
</dbReference>
<dbReference type="SMART" id="SM00729">
    <property type="entry name" value="Elp3"/>
    <property type="match status" value="1"/>
</dbReference>
<dbReference type="SFLD" id="SFLDF00271">
    <property type="entry name" value="lipoyl_synthase"/>
    <property type="match status" value="1"/>
</dbReference>
<dbReference type="PIRSF" id="PIRSF005963">
    <property type="entry name" value="Lipoyl_synth"/>
    <property type="match status" value="1"/>
</dbReference>
<name>A0A4D6Y9X9_9GAMM</name>
<keyword evidence="7 9" id="KW-0411">Iron-sulfur</keyword>
<sequence>MCVYTRCILISFIYHYICYIVVDYIGNQMNNEKNKILEKYYNLKNIDKNDTLSKPSWIKIQLPQSFKYIKKIKNILRKHSLNTVCEEALCPNLPECFNNRTATFMILGNICTRKCPFCAVKKGRPYHVDVHEPKKLSEVVFQMGITYVVITSVNRDDLKDGGAQQFAECIKKLRIKKNIKIEILVPDFRHALKRAINIISDNPPDIFNHNLENVPRLYHIIRPGANYKKSLYLLNAFRKKNPHISTKSGLMLGLGEKKKEIIQVLKDLRSNGVNMLTLGQYLQPSINHLKVQKYIKPIEFEYYKNEALSMGFTHAFCGPLVRSSYHASLQSK</sequence>
<dbReference type="GO" id="GO:0005737">
    <property type="term" value="C:cytoplasm"/>
    <property type="evidence" value="ECO:0007669"/>
    <property type="project" value="UniProtKB-SubCell"/>
</dbReference>
<keyword evidence="5 9" id="KW-0479">Metal-binding</keyword>
<organism evidence="11 12">
    <name type="scientific">Buchnera aphidicola</name>
    <name type="common">Sarucallis kahawaluokalani</name>
    <dbReference type="NCBI Taxonomy" id="1241878"/>
    <lineage>
        <taxon>Bacteria</taxon>
        <taxon>Pseudomonadati</taxon>
        <taxon>Pseudomonadota</taxon>
        <taxon>Gammaproteobacteria</taxon>
        <taxon>Enterobacterales</taxon>
        <taxon>Erwiniaceae</taxon>
        <taxon>Buchnera</taxon>
    </lineage>
</organism>
<comment type="catalytic activity">
    <reaction evidence="8 9">
        <text>[[Fe-S] cluster scaffold protein carrying a second [4Fe-4S](2+) cluster] + N(6)-octanoyl-L-lysyl-[protein] + 2 oxidized [2Fe-2S]-[ferredoxin] + 2 S-adenosyl-L-methionine + 4 H(+) = [[Fe-S] cluster scaffold protein] + N(6)-[(R)-dihydrolipoyl]-L-lysyl-[protein] + 4 Fe(3+) + 2 hydrogen sulfide + 2 5'-deoxyadenosine + 2 L-methionine + 2 reduced [2Fe-2S]-[ferredoxin]</text>
        <dbReference type="Rhea" id="RHEA:16585"/>
        <dbReference type="Rhea" id="RHEA-COMP:9928"/>
        <dbReference type="Rhea" id="RHEA-COMP:10000"/>
        <dbReference type="Rhea" id="RHEA-COMP:10001"/>
        <dbReference type="Rhea" id="RHEA-COMP:10475"/>
        <dbReference type="Rhea" id="RHEA-COMP:14568"/>
        <dbReference type="Rhea" id="RHEA-COMP:14569"/>
        <dbReference type="ChEBI" id="CHEBI:15378"/>
        <dbReference type="ChEBI" id="CHEBI:17319"/>
        <dbReference type="ChEBI" id="CHEBI:29034"/>
        <dbReference type="ChEBI" id="CHEBI:29919"/>
        <dbReference type="ChEBI" id="CHEBI:33722"/>
        <dbReference type="ChEBI" id="CHEBI:33737"/>
        <dbReference type="ChEBI" id="CHEBI:33738"/>
        <dbReference type="ChEBI" id="CHEBI:57844"/>
        <dbReference type="ChEBI" id="CHEBI:59789"/>
        <dbReference type="ChEBI" id="CHEBI:78809"/>
        <dbReference type="ChEBI" id="CHEBI:83100"/>
        <dbReference type="EC" id="2.8.1.8"/>
    </reaction>
</comment>
<dbReference type="PANTHER" id="PTHR10949:SF0">
    <property type="entry name" value="LIPOYL SYNTHASE, MITOCHONDRIAL"/>
    <property type="match status" value="1"/>
</dbReference>
<dbReference type="InterPro" id="IPR031691">
    <property type="entry name" value="LIAS_N"/>
</dbReference>
<dbReference type="InterPro" id="IPR013785">
    <property type="entry name" value="Aldolase_TIM"/>
</dbReference>
<dbReference type="InterPro" id="IPR003698">
    <property type="entry name" value="Lipoyl_synth"/>
</dbReference>
<evidence type="ECO:0000256" key="9">
    <source>
        <dbReference type="HAMAP-Rule" id="MF_00206"/>
    </source>
</evidence>
<dbReference type="Gene3D" id="3.20.20.70">
    <property type="entry name" value="Aldolase class I"/>
    <property type="match status" value="1"/>
</dbReference>
<dbReference type="NCBIfam" id="NF009544">
    <property type="entry name" value="PRK12928.1"/>
    <property type="match status" value="1"/>
</dbReference>
<dbReference type="PROSITE" id="PS51918">
    <property type="entry name" value="RADICAL_SAM"/>
    <property type="match status" value="1"/>
</dbReference>
<dbReference type="EMBL" id="CP032999">
    <property type="protein sequence ID" value="QCI25982.1"/>
    <property type="molecule type" value="Genomic_DNA"/>
</dbReference>
<dbReference type="GO" id="GO:0046872">
    <property type="term" value="F:metal ion binding"/>
    <property type="evidence" value="ECO:0007669"/>
    <property type="project" value="UniProtKB-KW"/>
</dbReference>
<dbReference type="UniPathway" id="UPA00538">
    <property type="reaction ID" value="UER00593"/>
</dbReference>
<dbReference type="PANTHER" id="PTHR10949">
    <property type="entry name" value="LIPOYL SYNTHASE"/>
    <property type="match status" value="1"/>
</dbReference>